<dbReference type="GO" id="GO:0052621">
    <property type="term" value="F:diguanylate cyclase activity"/>
    <property type="evidence" value="ECO:0007669"/>
    <property type="project" value="UniProtKB-EC"/>
</dbReference>
<evidence type="ECO:0000256" key="2">
    <source>
        <dbReference type="ARBA" id="ARBA00034247"/>
    </source>
</evidence>
<dbReference type="PROSITE" id="PS50887">
    <property type="entry name" value="GGDEF"/>
    <property type="match status" value="1"/>
</dbReference>
<keyword evidence="6" id="KW-1185">Reference proteome</keyword>
<dbReference type="OrthoDB" id="9812260at2"/>
<evidence type="ECO:0000313" key="6">
    <source>
        <dbReference type="Proteomes" id="UP000564704"/>
    </source>
</evidence>
<organism evidence="5 6">
    <name type="scientific">Roseovarius bejariae</name>
    <dbReference type="NCBI Taxonomy" id="2576383"/>
    <lineage>
        <taxon>Bacteria</taxon>
        <taxon>Pseudomonadati</taxon>
        <taxon>Pseudomonadota</taxon>
        <taxon>Alphaproteobacteria</taxon>
        <taxon>Rhodobacterales</taxon>
        <taxon>Roseobacteraceae</taxon>
        <taxon>Roseovarius</taxon>
    </lineage>
</organism>
<dbReference type="EMBL" id="SZWE01000001">
    <property type="protein sequence ID" value="MRU15356.1"/>
    <property type="molecule type" value="Genomic_DNA"/>
</dbReference>
<dbReference type="Gene3D" id="3.30.70.270">
    <property type="match status" value="1"/>
</dbReference>
<feature type="transmembrane region" description="Helical" evidence="3">
    <location>
        <begin position="44"/>
        <end position="63"/>
    </location>
</feature>
<keyword evidence="3" id="KW-0812">Transmembrane</keyword>
<dbReference type="Proteomes" id="UP000564704">
    <property type="component" value="Unassembled WGS sequence"/>
</dbReference>
<comment type="catalytic activity">
    <reaction evidence="2">
        <text>2 GTP = 3',3'-c-di-GMP + 2 diphosphate</text>
        <dbReference type="Rhea" id="RHEA:24898"/>
        <dbReference type="ChEBI" id="CHEBI:33019"/>
        <dbReference type="ChEBI" id="CHEBI:37565"/>
        <dbReference type="ChEBI" id="CHEBI:58805"/>
        <dbReference type="EC" id="2.7.7.65"/>
    </reaction>
</comment>
<dbReference type="SMART" id="SM00267">
    <property type="entry name" value="GGDEF"/>
    <property type="match status" value="1"/>
</dbReference>
<name>A0A844CW20_9RHOB</name>
<dbReference type="SUPFAM" id="SSF55073">
    <property type="entry name" value="Nucleotide cyclase"/>
    <property type="match status" value="1"/>
</dbReference>
<feature type="transmembrane region" description="Helical" evidence="3">
    <location>
        <begin position="12"/>
        <end position="32"/>
    </location>
</feature>
<sequence>MHIRLRTKRDVTLFALVITALAVLGSLGLRALLQPGDVFERTVLSGSAVAAMLAAPIAYYIGLQMLDAHRLTQALEHAVNHDSLTGASTRASFKAQVAQLPPGPKAVLLVDIDHFKAVNDRFGHQAGDTALCQFAMRLRRNCREDDLIARFGGEEFVVLLHDVELDAARAAAERLCAKLREAPINLNGQAHRLTASFGVAVLTDTARLDEALVRADTALYRAKNDGRDRVCVAESETSPYRAVS</sequence>
<gene>
    <name evidence="5" type="ORF">FDP25_07945</name>
</gene>
<dbReference type="InterPro" id="IPR050469">
    <property type="entry name" value="Diguanylate_Cyclase"/>
</dbReference>
<dbReference type="CDD" id="cd01949">
    <property type="entry name" value="GGDEF"/>
    <property type="match status" value="1"/>
</dbReference>
<dbReference type="PANTHER" id="PTHR45138:SF9">
    <property type="entry name" value="DIGUANYLATE CYCLASE DGCM-RELATED"/>
    <property type="match status" value="1"/>
</dbReference>
<keyword evidence="3" id="KW-1133">Transmembrane helix</keyword>
<dbReference type="InterPro" id="IPR029787">
    <property type="entry name" value="Nucleotide_cyclase"/>
</dbReference>
<dbReference type="NCBIfam" id="TIGR00254">
    <property type="entry name" value="GGDEF"/>
    <property type="match status" value="1"/>
</dbReference>
<comment type="caution">
    <text evidence="5">The sequence shown here is derived from an EMBL/GenBank/DDBJ whole genome shotgun (WGS) entry which is preliminary data.</text>
</comment>
<evidence type="ECO:0000259" key="4">
    <source>
        <dbReference type="PROSITE" id="PS50887"/>
    </source>
</evidence>
<protein>
    <recommendedName>
        <fullName evidence="1">diguanylate cyclase</fullName>
        <ecNumber evidence="1">2.7.7.65</ecNumber>
    </recommendedName>
</protein>
<dbReference type="EC" id="2.7.7.65" evidence="1"/>
<proteinExistence type="predicted"/>
<reference evidence="5 6" key="1">
    <citation type="submission" date="2019-05" db="EMBL/GenBank/DDBJ databases">
        <title>Roseovarius bejariae sp. nov., a moderately halophylic bacterium isolated from a saline soil in Rambla Salada (Murcia).</title>
        <authorList>
            <person name="Castro D.J."/>
            <person name="Gomez-Altuve A."/>
            <person name="Reina J.C."/>
            <person name="Rodriguez M."/>
            <person name="Sampedro I."/>
            <person name="Llamas I."/>
            <person name="Martinez-Checa F."/>
        </authorList>
    </citation>
    <scope>NUCLEOTIDE SEQUENCE [LARGE SCALE GENOMIC DNA]</scope>
    <source>
        <strain evidence="5 6">A21</strain>
    </source>
</reference>
<dbReference type="AlphaFoldDB" id="A0A844CW20"/>
<dbReference type="InterPro" id="IPR000160">
    <property type="entry name" value="GGDEF_dom"/>
</dbReference>
<dbReference type="FunFam" id="3.30.70.270:FF:000001">
    <property type="entry name" value="Diguanylate cyclase domain protein"/>
    <property type="match status" value="1"/>
</dbReference>
<dbReference type="PANTHER" id="PTHR45138">
    <property type="entry name" value="REGULATORY COMPONENTS OF SENSORY TRANSDUCTION SYSTEM"/>
    <property type="match status" value="1"/>
</dbReference>
<dbReference type="InterPro" id="IPR043128">
    <property type="entry name" value="Rev_trsase/Diguanyl_cyclase"/>
</dbReference>
<accession>A0A844CW20</accession>
<keyword evidence="3" id="KW-0472">Membrane</keyword>
<feature type="domain" description="GGDEF" evidence="4">
    <location>
        <begin position="103"/>
        <end position="235"/>
    </location>
</feature>
<dbReference type="Pfam" id="PF00990">
    <property type="entry name" value="GGDEF"/>
    <property type="match status" value="1"/>
</dbReference>
<evidence type="ECO:0000256" key="1">
    <source>
        <dbReference type="ARBA" id="ARBA00012528"/>
    </source>
</evidence>
<evidence type="ECO:0000256" key="3">
    <source>
        <dbReference type="SAM" id="Phobius"/>
    </source>
</evidence>
<evidence type="ECO:0000313" key="5">
    <source>
        <dbReference type="EMBL" id="MRU15356.1"/>
    </source>
</evidence>